<keyword evidence="1" id="KW-0732">Signal</keyword>
<dbReference type="Proteomes" id="UP000245926">
    <property type="component" value="Chromosome"/>
</dbReference>
<dbReference type="Pfam" id="PF17036">
    <property type="entry name" value="CBP_BcsS"/>
    <property type="match status" value="1"/>
</dbReference>
<dbReference type="EMBL" id="CP029550">
    <property type="protein sequence ID" value="AWN41488.1"/>
    <property type="molecule type" value="Genomic_DNA"/>
</dbReference>
<proteinExistence type="predicted"/>
<dbReference type="RefSeq" id="WP_109890551.1">
    <property type="nucleotide sequence ID" value="NZ_CP029550.1"/>
</dbReference>
<feature type="chain" id="PRO_5015992703" evidence="1">
    <location>
        <begin position="24"/>
        <end position="242"/>
    </location>
</feature>
<organism evidence="2 3">
    <name type="scientific">Methylobacterium durans</name>
    <dbReference type="NCBI Taxonomy" id="2202825"/>
    <lineage>
        <taxon>Bacteria</taxon>
        <taxon>Pseudomonadati</taxon>
        <taxon>Pseudomonadota</taxon>
        <taxon>Alphaproteobacteria</taxon>
        <taxon>Hyphomicrobiales</taxon>
        <taxon>Methylobacteriaceae</taxon>
        <taxon>Methylobacterium</taxon>
    </lineage>
</organism>
<feature type="signal peptide" evidence="1">
    <location>
        <begin position="1"/>
        <end position="23"/>
    </location>
</feature>
<dbReference type="InterPro" id="IPR031485">
    <property type="entry name" value="CBP_BcsS"/>
</dbReference>
<reference evidence="3" key="1">
    <citation type="submission" date="2018-05" db="EMBL/GenBank/DDBJ databases">
        <title>Complete Genome Sequence of Methylobacterium sp. 17SD2-17.</title>
        <authorList>
            <person name="Srinivasan S."/>
        </authorList>
    </citation>
    <scope>NUCLEOTIDE SEQUENCE [LARGE SCALE GENOMIC DNA]</scope>
    <source>
        <strain evidence="3">17SD2-17</strain>
    </source>
</reference>
<dbReference type="OrthoDB" id="7991172at2"/>
<evidence type="ECO:0000256" key="1">
    <source>
        <dbReference type="SAM" id="SignalP"/>
    </source>
</evidence>
<accession>A0A2U8W7C2</accession>
<keyword evidence="3" id="KW-1185">Reference proteome</keyword>
<name>A0A2U8W7C2_9HYPH</name>
<evidence type="ECO:0000313" key="3">
    <source>
        <dbReference type="Proteomes" id="UP000245926"/>
    </source>
</evidence>
<dbReference type="KEGG" id="mets:DK389_14410"/>
<sequence>MTRRHLSAAYAAALLLAAEPARGESYPLGTVVFGSLDAAPSSFAANGVKVNLDRHGGSGVVILASGGFGRRFETLVCACGTRIFVARLARYTASASTLAGYQWAGDRGIVALYSGPEAALEALMDGGGIGLLPARFGLRLQGEIWAHPTADTLVNGTLILGSARGDLWSRLAVGYRLWGAFLGPEASLYADRSGYGKANLGLHATDVPLWRYNMRVSAGVQFESGRSAPSPYLSLTFWMNLQ</sequence>
<evidence type="ECO:0000313" key="2">
    <source>
        <dbReference type="EMBL" id="AWN41488.1"/>
    </source>
</evidence>
<dbReference type="AlphaFoldDB" id="A0A2U8W7C2"/>
<gene>
    <name evidence="2" type="ORF">DK389_14410</name>
</gene>
<protein>
    <submittedName>
        <fullName evidence="2">Cellulose biosynthesis protein BcsS</fullName>
    </submittedName>
</protein>